<dbReference type="Proteomes" id="UP000078463">
    <property type="component" value="Chromosome"/>
</dbReference>
<gene>
    <name evidence="1" type="ORF">A8O14_03795</name>
</gene>
<reference evidence="2" key="1">
    <citation type="submission" date="2016-05" db="EMBL/GenBank/DDBJ databases">
        <title>Polynucleobacter sp. QLW-P1FAT50C-4 genome.</title>
        <authorList>
            <person name="Hahn M.W."/>
        </authorList>
    </citation>
    <scope>NUCLEOTIDE SEQUENCE [LARGE SCALE GENOMIC DNA]</scope>
    <source>
        <strain evidence="2">QLW-P1FAT50C-4</strain>
    </source>
</reference>
<proteinExistence type="predicted"/>
<evidence type="ECO:0000313" key="1">
    <source>
        <dbReference type="EMBL" id="ANI99294.1"/>
    </source>
</evidence>
<dbReference type="InterPro" id="IPR021710">
    <property type="entry name" value="DUF3293"/>
</dbReference>
<name>A0A191UE56_9BURK</name>
<dbReference type="KEGG" id="pwu:A8O14_03795"/>
<evidence type="ECO:0000313" key="2">
    <source>
        <dbReference type="Proteomes" id="UP000078463"/>
    </source>
</evidence>
<sequence length="237" mass="27173">MDELEIRTISPKLIKAYREAVYVVHLGDREIALQVNQASSQLAELMKEWEVTTAAFLTAFNPYSQTLDAQENEARQKTMWADALPMCPRIFPGIGRDKDDQWPHELSMLTLGIHLDDVKVLADRYEQNAFLWISNENGFVSLKLRHPIGEPTNQELHEWTLGLSQAHMLALLRGSYPDVKWLMTISEAELEHWLFPQYWDLNQPWPLATPDGTAISAGTEMDRMFKLTASGLEKLYS</sequence>
<dbReference type="OrthoDB" id="8548211at2"/>
<protein>
    <recommendedName>
        <fullName evidence="3">DUF3293 domain-containing protein</fullName>
    </recommendedName>
</protein>
<dbReference type="RefSeq" id="WP_068948298.1">
    <property type="nucleotide sequence ID" value="NZ_CP015922.1"/>
</dbReference>
<evidence type="ECO:0008006" key="3">
    <source>
        <dbReference type="Google" id="ProtNLM"/>
    </source>
</evidence>
<dbReference type="Pfam" id="PF11697">
    <property type="entry name" value="DUF3293"/>
    <property type="match status" value="1"/>
</dbReference>
<dbReference type="EMBL" id="CP015922">
    <property type="protein sequence ID" value="ANI99294.1"/>
    <property type="molecule type" value="Genomic_DNA"/>
</dbReference>
<keyword evidence="2" id="KW-1185">Reference proteome</keyword>
<dbReference type="STRING" id="1743168.A8O14_03795"/>
<dbReference type="AlphaFoldDB" id="A0A191UE56"/>
<accession>A0A191UE56</accession>
<organism evidence="1 2">
    <name type="scientific">Polynucleobacter wuianus</name>
    <dbReference type="NCBI Taxonomy" id="1743168"/>
    <lineage>
        <taxon>Bacteria</taxon>
        <taxon>Pseudomonadati</taxon>
        <taxon>Pseudomonadota</taxon>
        <taxon>Betaproteobacteria</taxon>
        <taxon>Burkholderiales</taxon>
        <taxon>Burkholderiaceae</taxon>
        <taxon>Polynucleobacter</taxon>
    </lineage>
</organism>